<feature type="compositionally biased region" description="Low complexity" evidence="1">
    <location>
        <begin position="44"/>
        <end position="67"/>
    </location>
</feature>
<organism evidence="3 4">
    <name type="scientific">Cohnella fermenti</name>
    <dbReference type="NCBI Taxonomy" id="2565925"/>
    <lineage>
        <taxon>Bacteria</taxon>
        <taxon>Bacillati</taxon>
        <taxon>Bacillota</taxon>
        <taxon>Bacilli</taxon>
        <taxon>Bacillales</taxon>
        <taxon>Paenibacillaceae</taxon>
        <taxon>Cohnella</taxon>
    </lineage>
</organism>
<dbReference type="OrthoDB" id="1267107at2"/>
<proteinExistence type="predicted"/>
<dbReference type="RefSeq" id="WP_136368092.1">
    <property type="nucleotide sequence ID" value="NZ_SSOB01000002.1"/>
</dbReference>
<keyword evidence="2" id="KW-0732">Signal</keyword>
<keyword evidence="4" id="KW-1185">Reference proteome</keyword>
<gene>
    <name evidence="3" type="ORF">E6C55_01930</name>
</gene>
<evidence type="ECO:0000313" key="3">
    <source>
        <dbReference type="EMBL" id="THF84090.1"/>
    </source>
</evidence>
<dbReference type="AlphaFoldDB" id="A0A4S4C8T7"/>
<dbReference type="EMBL" id="SSOB01000002">
    <property type="protein sequence ID" value="THF84090.1"/>
    <property type="molecule type" value="Genomic_DNA"/>
</dbReference>
<sequence>MRRTLSLFTAGLLALLLAGCGAADRSDGNSGTVSAPSANTEATQSSSPADSGGSGSPSASASASAPALSAEEQSLAAAADEVIGALRDRDLARLASWTDSAHGLRFSPYPHMNDTDRVFQADRFPSFKDDGALEWGSYDGSGEPIKLSFRDYFEKFVYDEDFADATAVSIAKLASSGNMTYNGEELYPGSSFVEYYFPGFDKKLEGHDWESLILTFVPNGTDWRLVAVTHGQWTI</sequence>
<evidence type="ECO:0008006" key="5">
    <source>
        <dbReference type="Google" id="ProtNLM"/>
    </source>
</evidence>
<evidence type="ECO:0000256" key="1">
    <source>
        <dbReference type="SAM" id="MobiDB-lite"/>
    </source>
</evidence>
<name>A0A4S4C8T7_9BACL</name>
<comment type="caution">
    <text evidence="3">The sequence shown here is derived from an EMBL/GenBank/DDBJ whole genome shotgun (WGS) entry which is preliminary data.</text>
</comment>
<dbReference type="PROSITE" id="PS51257">
    <property type="entry name" value="PROKAR_LIPOPROTEIN"/>
    <property type="match status" value="1"/>
</dbReference>
<feature type="chain" id="PRO_5038817735" description="Lipoprotein" evidence="2">
    <location>
        <begin position="23"/>
        <end position="235"/>
    </location>
</feature>
<feature type="compositionally biased region" description="Polar residues" evidence="1">
    <location>
        <begin position="28"/>
        <end position="43"/>
    </location>
</feature>
<feature type="signal peptide" evidence="2">
    <location>
        <begin position="1"/>
        <end position="22"/>
    </location>
</feature>
<evidence type="ECO:0000256" key="2">
    <source>
        <dbReference type="SAM" id="SignalP"/>
    </source>
</evidence>
<dbReference type="Proteomes" id="UP000310636">
    <property type="component" value="Unassembled WGS sequence"/>
</dbReference>
<feature type="region of interest" description="Disordered" evidence="1">
    <location>
        <begin position="26"/>
        <end position="67"/>
    </location>
</feature>
<accession>A0A4S4C8T7</accession>
<protein>
    <recommendedName>
        <fullName evidence="5">Lipoprotein</fullName>
    </recommendedName>
</protein>
<evidence type="ECO:0000313" key="4">
    <source>
        <dbReference type="Proteomes" id="UP000310636"/>
    </source>
</evidence>
<reference evidence="3 4" key="1">
    <citation type="submission" date="2019-04" db="EMBL/GenBank/DDBJ databases">
        <title>Cohnella sp. nov. isolated from preserved vegetables.</title>
        <authorList>
            <person name="Lin S.-Y."/>
            <person name="Hung M.-H."/>
            <person name="Young C.-C."/>
        </authorList>
    </citation>
    <scope>NUCLEOTIDE SEQUENCE [LARGE SCALE GENOMIC DNA]</scope>
    <source>
        <strain evidence="3 4">CC-MHH1044</strain>
    </source>
</reference>